<comment type="caution">
    <text evidence="2">The sequence shown here is derived from an EMBL/GenBank/DDBJ whole genome shotgun (WGS) entry which is preliminary data.</text>
</comment>
<proteinExistence type="predicted"/>
<gene>
    <name evidence="2" type="ORF">VNO80_10949</name>
</gene>
<feature type="compositionally biased region" description="Basic residues" evidence="1">
    <location>
        <begin position="1"/>
        <end position="11"/>
    </location>
</feature>
<accession>A0AAN9RDW5</accession>
<protein>
    <submittedName>
        <fullName evidence="2">Uncharacterized protein</fullName>
    </submittedName>
</protein>
<keyword evidence="3" id="KW-1185">Reference proteome</keyword>
<dbReference type="EMBL" id="JAYMYR010000004">
    <property type="protein sequence ID" value="KAK7368916.1"/>
    <property type="molecule type" value="Genomic_DNA"/>
</dbReference>
<dbReference type="Proteomes" id="UP001374584">
    <property type="component" value="Unassembled WGS sequence"/>
</dbReference>
<evidence type="ECO:0000256" key="1">
    <source>
        <dbReference type="SAM" id="MobiDB-lite"/>
    </source>
</evidence>
<evidence type="ECO:0000313" key="2">
    <source>
        <dbReference type="EMBL" id="KAK7368916.1"/>
    </source>
</evidence>
<name>A0AAN9RDW5_PHACN</name>
<sequence>MAMHPMQKRKALSYQNSPNSSSCPARVIILSLSHLYNKRSLAEITGDNSSIHTLSNYHKVLHSQHPSLSRELHVK</sequence>
<feature type="compositionally biased region" description="Polar residues" evidence="1">
    <location>
        <begin position="13"/>
        <end position="22"/>
    </location>
</feature>
<evidence type="ECO:0000313" key="3">
    <source>
        <dbReference type="Proteomes" id="UP001374584"/>
    </source>
</evidence>
<organism evidence="2 3">
    <name type="scientific">Phaseolus coccineus</name>
    <name type="common">Scarlet runner bean</name>
    <name type="synonym">Phaseolus multiflorus</name>
    <dbReference type="NCBI Taxonomy" id="3886"/>
    <lineage>
        <taxon>Eukaryota</taxon>
        <taxon>Viridiplantae</taxon>
        <taxon>Streptophyta</taxon>
        <taxon>Embryophyta</taxon>
        <taxon>Tracheophyta</taxon>
        <taxon>Spermatophyta</taxon>
        <taxon>Magnoliopsida</taxon>
        <taxon>eudicotyledons</taxon>
        <taxon>Gunneridae</taxon>
        <taxon>Pentapetalae</taxon>
        <taxon>rosids</taxon>
        <taxon>fabids</taxon>
        <taxon>Fabales</taxon>
        <taxon>Fabaceae</taxon>
        <taxon>Papilionoideae</taxon>
        <taxon>50 kb inversion clade</taxon>
        <taxon>NPAAA clade</taxon>
        <taxon>indigoferoid/millettioid clade</taxon>
        <taxon>Phaseoleae</taxon>
        <taxon>Phaseolus</taxon>
    </lineage>
</organism>
<dbReference type="AlphaFoldDB" id="A0AAN9RDW5"/>
<reference evidence="2 3" key="1">
    <citation type="submission" date="2024-01" db="EMBL/GenBank/DDBJ databases">
        <title>The genomes of 5 underutilized Papilionoideae crops provide insights into root nodulation and disease resistanc.</title>
        <authorList>
            <person name="Jiang F."/>
        </authorList>
    </citation>
    <scope>NUCLEOTIDE SEQUENCE [LARGE SCALE GENOMIC DNA]</scope>
    <source>
        <strain evidence="2">JINMINGXINNONG_FW02</strain>
        <tissue evidence="2">Leaves</tissue>
    </source>
</reference>
<feature type="region of interest" description="Disordered" evidence="1">
    <location>
        <begin position="1"/>
        <end position="22"/>
    </location>
</feature>